<comment type="caution">
    <text evidence="1">The sequence shown here is derived from an EMBL/GenBank/DDBJ whole genome shotgun (WGS) entry which is preliminary data.</text>
</comment>
<evidence type="ECO:0000313" key="2">
    <source>
        <dbReference type="Proteomes" id="UP000055035"/>
    </source>
</evidence>
<dbReference type="RefSeq" id="WP_058471409.1">
    <property type="nucleotide sequence ID" value="NZ_CAAAIC010000015.1"/>
</dbReference>
<sequence>MFFGKFATHIFKDAVKTTLVDTTRATAGTVIGWAAYRMVEKINYSFFHTAKSAEKSATTLQNNSQQNSL</sequence>
<dbReference type="Proteomes" id="UP000055035">
    <property type="component" value="Unassembled WGS sequence"/>
</dbReference>
<gene>
    <name evidence="1" type="ORF">Ljor_1983</name>
</gene>
<keyword evidence="2" id="KW-1185">Reference proteome</keyword>
<dbReference type="PATRIC" id="fig|456.5.peg.2110"/>
<name>A0A0W0VCR9_9GAMM</name>
<dbReference type="STRING" id="456.Ljor_1983"/>
<evidence type="ECO:0000313" key="1">
    <source>
        <dbReference type="EMBL" id="KTD17677.1"/>
    </source>
</evidence>
<protein>
    <submittedName>
        <fullName evidence="1">Uncharacterized protein</fullName>
    </submittedName>
</protein>
<accession>A0A0W0VCR9</accession>
<dbReference type="EMBL" id="LNYJ01000011">
    <property type="protein sequence ID" value="KTD17677.1"/>
    <property type="molecule type" value="Genomic_DNA"/>
</dbReference>
<organism evidence="1 2">
    <name type="scientific">Legionella jordanis</name>
    <dbReference type="NCBI Taxonomy" id="456"/>
    <lineage>
        <taxon>Bacteria</taxon>
        <taxon>Pseudomonadati</taxon>
        <taxon>Pseudomonadota</taxon>
        <taxon>Gammaproteobacteria</taxon>
        <taxon>Legionellales</taxon>
        <taxon>Legionellaceae</taxon>
        <taxon>Legionella</taxon>
    </lineage>
</organism>
<proteinExistence type="predicted"/>
<reference evidence="1 2" key="1">
    <citation type="submission" date="2015-11" db="EMBL/GenBank/DDBJ databases">
        <title>Genomic analysis of 38 Legionella species identifies large and diverse effector repertoires.</title>
        <authorList>
            <person name="Burstein D."/>
            <person name="Amaro F."/>
            <person name="Zusman T."/>
            <person name="Lifshitz Z."/>
            <person name="Cohen O."/>
            <person name="Gilbert J.A."/>
            <person name="Pupko T."/>
            <person name="Shuman H.A."/>
            <person name="Segal G."/>
        </authorList>
    </citation>
    <scope>NUCLEOTIDE SEQUENCE [LARGE SCALE GENOMIC DNA]</scope>
    <source>
        <strain evidence="1 2">BL-540</strain>
    </source>
</reference>
<dbReference type="AlphaFoldDB" id="A0A0W0VCR9"/>